<protein>
    <submittedName>
        <fullName evidence="1">Uncharacterized protein</fullName>
    </submittedName>
</protein>
<evidence type="ECO:0000313" key="1">
    <source>
        <dbReference type="EMBL" id="KAA6303883.1"/>
    </source>
</evidence>
<reference evidence="1" key="1">
    <citation type="submission" date="2019-03" db="EMBL/GenBank/DDBJ databases">
        <title>Single cell metagenomics reveals metabolic interactions within the superorganism composed of flagellate Streblomastix strix and complex community of Bacteroidetes bacteria on its surface.</title>
        <authorList>
            <person name="Treitli S.C."/>
            <person name="Kolisko M."/>
            <person name="Husnik F."/>
            <person name="Keeling P."/>
            <person name="Hampl V."/>
        </authorList>
    </citation>
    <scope>NUCLEOTIDE SEQUENCE</scope>
    <source>
        <strain evidence="1">STM</strain>
    </source>
</reference>
<name>A0A5J4P5F7_9ZZZZ</name>
<sequence>EGQLKDFAGESADTDKILIYERRT</sequence>
<feature type="non-terminal residue" evidence="1">
    <location>
        <position position="1"/>
    </location>
</feature>
<gene>
    <name evidence="1" type="ORF">EZS27_044474</name>
</gene>
<dbReference type="AlphaFoldDB" id="A0A5J4P5F7"/>
<comment type="caution">
    <text evidence="1">The sequence shown here is derived from an EMBL/GenBank/DDBJ whole genome shotgun (WGS) entry which is preliminary data.</text>
</comment>
<proteinExistence type="predicted"/>
<dbReference type="EMBL" id="SNRY01011974">
    <property type="protein sequence ID" value="KAA6303883.1"/>
    <property type="molecule type" value="Genomic_DNA"/>
</dbReference>
<accession>A0A5J4P5F7</accession>
<organism evidence="1">
    <name type="scientific">termite gut metagenome</name>
    <dbReference type="NCBI Taxonomy" id="433724"/>
    <lineage>
        <taxon>unclassified sequences</taxon>
        <taxon>metagenomes</taxon>
        <taxon>organismal metagenomes</taxon>
    </lineage>
</organism>